<dbReference type="VEuPathDB" id="FungiDB:G647_09811"/>
<dbReference type="RefSeq" id="XP_008724026.1">
    <property type="nucleotide sequence ID" value="XM_008725804.1"/>
</dbReference>
<feature type="compositionally biased region" description="Polar residues" evidence="1">
    <location>
        <begin position="323"/>
        <end position="338"/>
    </location>
</feature>
<proteinExistence type="predicted"/>
<evidence type="ECO:0008006" key="3">
    <source>
        <dbReference type="Google" id="ProtNLM"/>
    </source>
</evidence>
<sequence length="549" mass="60032">MPKLSEPEREGDGPKQHVLNFTAFMMELLNHVHQVADDGDTFWEDRKPLLESDLARLRQHWSELPPLPRSGLPAATLSAVAQHHVDVQLVLMILYCQILRTISRKTTISRRLQILRKSAAQTYYRDLLGSLRSTIDIFDYAYKLDATGTASSWPRCFGLFCAVLMLGIAKLRQDGDVDTDKERIETGLKIFRDLAGTAGISGLAQSAAELLSGVLQGIEQLAQKPSGATGAASAPSAPVGGADTDIANLSPPSAPRLSPPARGERSGAPSLKRSKKSSLAEVPRRRKRARTGAGPVAFDLPQQTPTWAVGQDHSYPPAVSFDGATSTPPQEPSASQGFEAQPFPPSAASSFTEQAGYFDAELLPSHPDNMEEYHPGHHWVHPPMVYAPPLYDDWWQYQFQSGGNAALDGNLQPMSYNIHPPLALPPSTWTLENPSNYNGQVFGRDQQAEGLARRQSMPQLRILSPASDQHQQNRSLPPSRRPSQVEIETMAAKAAHNAAETPSSQGHYYEGTMTNEGLIEYHQTHIQSANLVTTGPYTGDGHGQHWGWA</sequence>
<feature type="region of interest" description="Disordered" evidence="1">
    <location>
        <begin position="226"/>
        <end position="350"/>
    </location>
</feature>
<feature type="compositionally biased region" description="Polar residues" evidence="1">
    <location>
        <begin position="466"/>
        <end position="476"/>
    </location>
</feature>
<organism evidence="2">
    <name type="scientific">Cladophialophora carrionii CBS 160.54</name>
    <dbReference type="NCBI Taxonomy" id="1279043"/>
    <lineage>
        <taxon>Eukaryota</taxon>
        <taxon>Fungi</taxon>
        <taxon>Dikarya</taxon>
        <taxon>Ascomycota</taxon>
        <taxon>Pezizomycotina</taxon>
        <taxon>Eurotiomycetes</taxon>
        <taxon>Chaetothyriomycetidae</taxon>
        <taxon>Chaetothyriales</taxon>
        <taxon>Herpotrichiellaceae</taxon>
        <taxon>Cladophialophora</taxon>
    </lineage>
</organism>
<dbReference type="AlphaFoldDB" id="V9DJQ1"/>
<reference evidence="2" key="1">
    <citation type="submission" date="2013-03" db="EMBL/GenBank/DDBJ databases">
        <title>The Genome Sequence of Cladophialophora carrionii CBS 160.54.</title>
        <authorList>
            <consortium name="The Broad Institute Genomics Platform"/>
            <person name="Cuomo C."/>
            <person name="de Hoog S."/>
            <person name="Gorbushina A."/>
            <person name="Walker B."/>
            <person name="Young S.K."/>
            <person name="Zeng Q."/>
            <person name="Gargeya S."/>
            <person name="Fitzgerald M."/>
            <person name="Haas B."/>
            <person name="Abouelleil A."/>
            <person name="Allen A.W."/>
            <person name="Alvarado L."/>
            <person name="Arachchi H.M."/>
            <person name="Berlin A.M."/>
            <person name="Chapman S.B."/>
            <person name="Gainer-Dewar J."/>
            <person name="Goldberg J."/>
            <person name="Griggs A."/>
            <person name="Gujja S."/>
            <person name="Hansen M."/>
            <person name="Howarth C."/>
            <person name="Imamovic A."/>
            <person name="Ireland A."/>
            <person name="Larimer J."/>
            <person name="McCowan C."/>
            <person name="Murphy C."/>
            <person name="Pearson M."/>
            <person name="Poon T.W."/>
            <person name="Priest M."/>
            <person name="Roberts A."/>
            <person name="Saif S."/>
            <person name="Shea T."/>
            <person name="Sisk P."/>
            <person name="Sykes S."/>
            <person name="Wortman J."/>
            <person name="Nusbaum C."/>
            <person name="Birren B."/>
        </authorList>
    </citation>
    <scope>NUCLEOTIDE SEQUENCE [LARGE SCALE GENOMIC DNA]</scope>
    <source>
        <strain evidence="2">CBS 160.54</strain>
    </source>
</reference>
<name>V9DJQ1_9EURO</name>
<dbReference type="OrthoDB" id="4159670at2759"/>
<evidence type="ECO:0000313" key="2">
    <source>
        <dbReference type="EMBL" id="ETI27129.1"/>
    </source>
</evidence>
<feature type="compositionally biased region" description="Low complexity" evidence="1">
    <location>
        <begin position="226"/>
        <end position="242"/>
    </location>
</feature>
<feature type="region of interest" description="Disordered" evidence="1">
    <location>
        <begin position="491"/>
        <end position="510"/>
    </location>
</feature>
<accession>V9DJQ1</accession>
<dbReference type="GeneID" id="19988304"/>
<dbReference type="CDD" id="cd12148">
    <property type="entry name" value="fungal_TF_MHR"/>
    <property type="match status" value="1"/>
</dbReference>
<dbReference type="HOGENOM" id="CLU_012076_0_0_1"/>
<dbReference type="EMBL" id="KI635850">
    <property type="protein sequence ID" value="ETI27129.1"/>
    <property type="molecule type" value="Genomic_DNA"/>
</dbReference>
<feature type="region of interest" description="Disordered" evidence="1">
    <location>
        <begin position="464"/>
        <end position="484"/>
    </location>
</feature>
<evidence type="ECO:0000256" key="1">
    <source>
        <dbReference type="SAM" id="MobiDB-lite"/>
    </source>
</evidence>
<gene>
    <name evidence="2" type="ORF">G647_09811</name>
</gene>
<protein>
    <recommendedName>
        <fullName evidence="3">Transcription factor domain-containing protein</fullName>
    </recommendedName>
</protein>
<dbReference type="Proteomes" id="UP000030678">
    <property type="component" value="Unassembled WGS sequence"/>
</dbReference>